<feature type="compositionally biased region" description="Low complexity" evidence="1">
    <location>
        <begin position="55"/>
        <end position="69"/>
    </location>
</feature>
<evidence type="ECO:0000256" key="1">
    <source>
        <dbReference type="SAM" id="MobiDB-lite"/>
    </source>
</evidence>
<reference evidence="3" key="1">
    <citation type="submission" date="2010-08" db="EMBL/GenBank/DDBJ databases">
        <authorList>
            <consortium name="Caenorhabditis japonica Sequencing Consortium"/>
            <person name="Wilson R.K."/>
        </authorList>
    </citation>
    <scope>NUCLEOTIDE SEQUENCE [LARGE SCALE GENOMIC DNA]</scope>
    <source>
        <strain evidence="3">DF5081</strain>
    </source>
</reference>
<evidence type="ECO:0000313" key="2">
    <source>
        <dbReference type="EnsemblMetazoa" id="CJA03287a.1"/>
    </source>
</evidence>
<reference evidence="2" key="2">
    <citation type="submission" date="2022-06" db="UniProtKB">
        <authorList>
            <consortium name="EnsemblMetazoa"/>
        </authorList>
    </citation>
    <scope>IDENTIFICATION</scope>
    <source>
        <strain evidence="2">DF5081</strain>
    </source>
</reference>
<proteinExistence type="predicted"/>
<dbReference type="AlphaFoldDB" id="A0A8R1DHX8"/>
<name>A0A8R1DHX8_CAEJA</name>
<dbReference type="Proteomes" id="UP000005237">
    <property type="component" value="Unassembled WGS sequence"/>
</dbReference>
<keyword evidence="3" id="KW-1185">Reference proteome</keyword>
<feature type="compositionally biased region" description="Basic and acidic residues" evidence="1">
    <location>
        <begin position="197"/>
        <end position="220"/>
    </location>
</feature>
<dbReference type="EnsemblMetazoa" id="CJA03287a.1">
    <property type="protein sequence ID" value="CJA03287a.1"/>
    <property type="gene ID" value="WBGene00122491"/>
</dbReference>
<sequence>MHTKLRSSHACLVRNCFAEFDVQTSKYPSVAHAVLLEIYGNLYISEKTQKPLPLSTETSKSTEKGTSSSQPASVEAVKKPKKEGYKKRMMKKYGLTSKQYETEKKQAHEQLKHWETHKKEQAIKIFESKSSYISKSAKSDLKHPSLGRSKKVMNSAGQMVDVEFGKVKEHYLYSLAPNKEWVEIRTQAAHENALNPLREKQKQKNKKFDKSKQSDKNKLQTEYENFKTVQGEGADAVSGMEDGTTGDEKSIMFEEQKLEVINMATNSTDDNHGLFTPAWYRLSISRSQITKGKLTYWIAANDDEVAYDDDPEGKWTVNAEKVMECCEMMGGRVKGSGVIEPKNLESALNEDIAVLWERYKKTSTREICYTNTLKGTIDFAVRGRAAQIKADSGSARSPGVDISFSPTVTTYVFKGKRLTRQKGGKALKNVDKHEEAMVEIKRENREEDETK</sequence>
<feature type="region of interest" description="Disordered" evidence="1">
    <location>
        <begin position="192"/>
        <end position="220"/>
    </location>
</feature>
<organism evidence="2 3">
    <name type="scientific">Caenorhabditis japonica</name>
    <dbReference type="NCBI Taxonomy" id="281687"/>
    <lineage>
        <taxon>Eukaryota</taxon>
        <taxon>Metazoa</taxon>
        <taxon>Ecdysozoa</taxon>
        <taxon>Nematoda</taxon>
        <taxon>Chromadorea</taxon>
        <taxon>Rhabditida</taxon>
        <taxon>Rhabditina</taxon>
        <taxon>Rhabditomorpha</taxon>
        <taxon>Rhabditoidea</taxon>
        <taxon>Rhabditidae</taxon>
        <taxon>Peloderinae</taxon>
        <taxon>Caenorhabditis</taxon>
    </lineage>
</organism>
<accession>A0A8R1DHX8</accession>
<protein>
    <submittedName>
        <fullName evidence="2">Uncharacterized protein</fullName>
    </submittedName>
</protein>
<feature type="region of interest" description="Disordered" evidence="1">
    <location>
        <begin position="52"/>
        <end position="83"/>
    </location>
</feature>
<evidence type="ECO:0000313" key="3">
    <source>
        <dbReference type="Proteomes" id="UP000005237"/>
    </source>
</evidence>